<dbReference type="EMBL" id="AP019416">
    <property type="protein sequence ID" value="BBI52797.1"/>
    <property type="molecule type" value="Genomic_DNA"/>
</dbReference>
<evidence type="ECO:0008006" key="3">
    <source>
        <dbReference type="Google" id="ProtNLM"/>
    </source>
</evidence>
<evidence type="ECO:0000313" key="1">
    <source>
        <dbReference type="EMBL" id="BBI52797.1"/>
    </source>
</evidence>
<evidence type="ECO:0000313" key="2">
    <source>
        <dbReference type="Proteomes" id="UP000289555"/>
    </source>
</evidence>
<sequence length="62" mass="6968">MKAPGVIDSALSRGNLGLGESYMKGEWDAERLDELFYRLMRARLGQRIKPTNSLITRCAHAC</sequence>
<dbReference type="Proteomes" id="UP000289555">
    <property type="component" value="Chromosome"/>
</dbReference>
<protein>
    <recommendedName>
        <fullName evidence="3">Cyclopropane-fatty-acyl-phospholipid synthase</fullName>
    </recommendedName>
</protein>
<accession>A0ABM7GQ18</accession>
<reference evidence="2" key="1">
    <citation type="journal article" date="2019" name="Microbiol. Resour. Announc.">
        <title>Complete Genome Sequence of Halomonas olivaria, a Moderately Halophilic Bacterium Isolated from Olive Processing Effluents, Obtained by Nanopore Sequencing.</title>
        <authorList>
            <person name="Nagata S."/>
            <person name="Ii K.M."/>
            <person name="Tsukimi T."/>
            <person name="Miura M.C."/>
            <person name="Galipon J."/>
            <person name="Arakawa K."/>
        </authorList>
    </citation>
    <scope>NUCLEOTIDE SEQUENCE [LARGE SCALE GENOMIC DNA]</scope>
    <source>
        <strain evidence="2">TYRC17</strain>
    </source>
</reference>
<gene>
    <name evidence="1" type="ORF">HORIV_52180</name>
</gene>
<proteinExistence type="predicted"/>
<keyword evidence="2" id="KW-1185">Reference proteome</keyword>
<organism evidence="1 2">
    <name type="scientific">Vreelandella olivaria</name>
    <dbReference type="NCBI Taxonomy" id="390919"/>
    <lineage>
        <taxon>Bacteria</taxon>
        <taxon>Pseudomonadati</taxon>
        <taxon>Pseudomonadota</taxon>
        <taxon>Gammaproteobacteria</taxon>
        <taxon>Oceanospirillales</taxon>
        <taxon>Halomonadaceae</taxon>
        <taxon>Vreelandella</taxon>
    </lineage>
</organism>
<name>A0ABM7GQ18_9GAMM</name>